<dbReference type="GO" id="GO:0016491">
    <property type="term" value="F:oxidoreductase activity"/>
    <property type="evidence" value="ECO:0007669"/>
    <property type="project" value="TreeGrafter"/>
</dbReference>
<dbReference type="GeneID" id="66065166"/>
<dbReference type="AlphaFoldDB" id="A0A8E5MHN8"/>
<protein>
    <recommendedName>
        <fullName evidence="4">Short chain dehydrogenase</fullName>
    </recommendedName>
</protein>
<dbReference type="InterPro" id="IPR036291">
    <property type="entry name" value="NAD(P)-bd_dom_sf"/>
</dbReference>
<dbReference type="SUPFAM" id="SSF51735">
    <property type="entry name" value="NAD(P)-binding Rossmann-fold domains"/>
    <property type="match status" value="1"/>
</dbReference>
<dbReference type="Gene3D" id="3.40.50.720">
    <property type="entry name" value="NAD(P)-binding Rossmann-like Domain"/>
    <property type="match status" value="1"/>
</dbReference>
<reference evidence="2" key="1">
    <citation type="submission" date="2020-03" db="EMBL/GenBank/DDBJ databases">
        <title>A mixture of massive structural variations and highly conserved coding sequences in Ustilaginoidea virens genome.</title>
        <authorList>
            <person name="Zhang K."/>
            <person name="Zhao Z."/>
            <person name="Zhang Z."/>
            <person name="Li Y."/>
            <person name="Hsiang T."/>
            <person name="Sun W."/>
        </authorList>
    </citation>
    <scope>NUCLEOTIDE SEQUENCE</scope>
    <source>
        <strain evidence="2">UV-8b</strain>
    </source>
</reference>
<dbReference type="GO" id="GO:0005737">
    <property type="term" value="C:cytoplasm"/>
    <property type="evidence" value="ECO:0007669"/>
    <property type="project" value="TreeGrafter"/>
</dbReference>
<dbReference type="PANTHER" id="PTHR43544:SF12">
    <property type="entry name" value="NAD(P)-BINDING ROSSMANN-FOLD SUPERFAMILY PROTEIN"/>
    <property type="match status" value="1"/>
</dbReference>
<dbReference type="PANTHER" id="PTHR43544">
    <property type="entry name" value="SHORT-CHAIN DEHYDROGENASE/REDUCTASE"/>
    <property type="match status" value="1"/>
</dbReference>
<evidence type="ECO:0000313" key="3">
    <source>
        <dbReference type="Proteomes" id="UP000027002"/>
    </source>
</evidence>
<name>A0A8E5MHN8_USTVR</name>
<gene>
    <name evidence="2" type="ORF">UV8b_04388</name>
</gene>
<keyword evidence="3" id="KW-1185">Reference proteome</keyword>
<comment type="similarity">
    <text evidence="1">Belongs to the short-chain dehydrogenases/reductases (SDR) family.</text>
</comment>
<dbReference type="EMBL" id="CP072755">
    <property type="protein sequence ID" value="QUC20147.1"/>
    <property type="molecule type" value="Genomic_DNA"/>
</dbReference>
<accession>A0A8E5MHN8</accession>
<dbReference type="OrthoDB" id="5296at2759"/>
<dbReference type="InterPro" id="IPR051468">
    <property type="entry name" value="Fungal_SecMetab_SDRs"/>
</dbReference>
<proteinExistence type="inferred from homology"/>
<evidence type="ECO:0000313" key="2">
    <source>
        <dbReference type="EMBL" id="QUC20147.1"/>
    </source>
</evidence>
<dbReference type="KEGG" id="uvi:66065166"/>
<dbReference type="Proteomes" id="UP000027002">
    <property type="component" value="Chromosome 3"/>
</dbReference>
<organism evidence="2 3">
    <name type="scientific">Ustilaginoidea virens</name>
    <name type="common">Rice false smut fungus</name>
    <name type="synonym">Villosiclava virens</name>
    <dbReference type="NCBI Taxonomy" id="1159556"/>
    <lineage>
        <taxon>Eukaryota</taxon>
        <taxon>Fungi</taxon>
        <taxon>Dikarya</taxon>
        <taxon>Ascomycota</taxon>
        <taxon>Pezizomycotina</taxon>
        <taxon>Sordariomycetes</taxon>
        <taxon>Hypocreomycetidae</taxon>
        <taxon>Hypocreales</taxon>
        <taxon>Clavicipitaceae</taxon>
        <taxon>Ustilaginoidea</taxon>
    </lineage>
</organism>
<sequence length="107" mass="11698">MSARVGSVADNRAGGWYSYRASKAAVNSIAGSLDIMLAARSGDKAVALAYHPGTVRTDFSRPFWGRVPEKQLFSPEYAVERMVAVVRGLDLRDRGKCLDWKGEVIPP</sequence>
<evidence type="ECO:0000256" key="1">
    <source>
        <dbReference type="ARBA" id="ARBA00006484"/>
    </source>
</evidence>
<evidence type="ECO:0008006" key="4">
    <source>
        <dbReference type="Google" id="ProtNLM"/>
    </source>
</evidence>
<dbReference type="RefSeq" id="XP_042997820.1">
    <property type="nucleotide sequence ID" value="XM_043141886.1"/>
</dbReference>